<gene>
    <name evidence="1" type="ORF">CWI39_0269p0030</name>
</gene>
<dbReference type="Gene3D" id="3.80.10.10">
    <property type="entry name" value="Ribonuclease Inhibitor"/>
    <property type="match status" value="1"/>
</dbReference>
<proteinExistence type="predicted"/>
<dbReference type="Proteomes" id="UP000293045">
    <property type="component" value="Unassembled WGS sequence"/>
</dbReference>
<comment type="caution">
    <text evidence="1">The sequence shown here is derived from an EMBL/GenBank/DDBJ whole genome shotgun (WGS) entry which is preliminary data.</text>
</comment>
<dbReference type="SUPFAM" id="SSF52047">
    <property type="entry name" value="RNI-like"/>
    <property type="match status" value="1"/>
</dbReference>
<evidence type="ECO:0000313" key="2">
    <source>
        <dbReference type="Proteomes" id="UP000293045"/>
    </source>
</evidence>
<name>A0A4V2JWG2_9MICR</name>
<reference evidence="1 2" key="1">
    <citation type="submission" date="2017-12" db="EMBL/GenBank/DDBJ databases">
        <authorList>
            <person name="Pombert J.-F."/>
            <person name="Haag K.L."/>
            <person name="Ebert D."/>
        </authorList>
    </citation>
    <scope>NUCLEOTIDE SEQUENCE [LARGE SCALE GENOMIC DNA]</scope>
    <source>
        <strain evidence="1">IL-BN-2</strain>
    </source>
</reference>
<sequence length="487" mass="58295">MYKISYLSRFNTFFDLCLFNNLDEIFFFECFQTDFLIQKIYTLDIATNPKILTIIHCKFTIKDEISFLRNLKVKILNYDATKHELISIFMNLGVESLFQNFFSRFEIEIYNKENQSRILGRDTNLPCIDWHTGMNIIFYQELNIIEKLKIIEFPFNAFVYIELTNPLISFEFYTINLKDLKNITIIFTDTYIKDFNLLDMDLFSNIIHMRLVRSTITDIFLTKILLFPSLKSLFIHDCSIIFNDREITFSENTKIEKLYYQVSLIDNKDYFLKYIFKMIALKNLEISCNLKDKNSLFSKLDCMNSSFINLTQLKYSVKHYFTVSLPKFSIFRNLSEFNFGFEYPEGTVYKIFHDRPFVNLKKIIFNGIKIGKNDYLALEKYTNLTHIYFSLSCKIKVISFSEIFDCKLKYSLQELRLPDIEFNYCDFLFFSKLKSLKKVYFYSFSVKIDIIYFLKAFSSVAEIDIEKFLEYKTLIHEEFGLRFSRSF</sequence>
<dbReference type="VEuPathDB" id="MicrosporidiaDB:CWI36_0025p0090"/>
<dbReference type="InterPro" id="IPR032675">
    <property type="entry name" value="LRR_dom_sf"/>
</dbReference>
<organism evidence="1 2">
    <name type="scientific">Hamiltosporidium magnivora</name>
    <dbReference type="NCBI Taxonomy" id="148818"/>
    <lineage>
        <taxon>Eukaryota</taxon>
        <taxon>Fungi</taxon>
        <taxon>Fungi incertae sedis</taxon>
        <taxon>Microsporidia</taxon>
        <taxon>Dubosqiidae</taxon>
        <taxon>Hamiltosporidium</taxon>
    </lineage>
</organism>
<dbReference type="EMBL" id="PIXR01000269">
    <property type="protein sequence ID" value="TBU07792.1"/>
    <property type="molecule type" value="Genomic_DNA"/>
</dbReference>
<protein>
    <submittedName>
        <fullName evidence="1">Uncharacterized protein</fullName>
    </submittedName>
</protein>
<evidence type="ECO:0000313" key="1">
    <source>
        <dbReference type="EMBL" id="TBU07792.1"/>
    </source>
</evidence>
<dbReference type="VEuPathDB" id="MicrosporidiaDB:CWI39_0269p0030"/>
<dbReference type="AlphaFoldDB" id="A0A4V2JWG2"/>
<accession>A0A4V2JWG2</accession>